<proteinExistence type="predicted"/>
<keyword evidence="2" id="KW-1185">Reference proteome</keyword>
<dbReference type="RefSeq" id="WP_311906655.1">
    <property type="nucleotide sequence ID" value="NZ_JAUOEV010000024.1"/>
</dbReference>
<name>A0ABU9USL6_9GAMM</name>
<gene>
    <name evidence="1" type="ORF">AAGS29_11685</name>
</gene>
<dbReference type="Proteomes" id="UP001489333">
    <property type="component" value="Unassembled WGS sequence"/>
</dbReference>
<evidence type="ECO:0000313" key="2">
    <source>
        <dbReference type="Proteomes" id="UP001489333"/>
    </source>
</evidence>
<dbReference type="EMBL" id="JBCHKU010000014">
    <property type="protein sequence ID" value="MEM6249255.1"/>
    <property type="molecule type" value="Genomic_DNA"/>
</dbReference>
<reference evidence="1 2" key="1">
    <citation type="submission" date="2024-04" db="EMBL/GenBank/DDBJ databases">
        <title>Novel Shewanella species isolated from Baltic Sea sediments.</title>
        <authorList>
            <person name="Martin-Rodriguez A.J."/>
            <person name="Fernandez-Juarez V."/>
            <person name="Valeriano V.D."/>
            <person name="Mihindukulasooriya I."/>
            <person name="Ceresnova L."/>
            <person name="Joffre E."/>
            <person name="Jensie-Markopoulos S."/>
            <person name="Moore E.R.B."/>
            <person name="Sjoling A."/>
        </authorList>
    </citation>
    <scope>NUCLEOTIDE SEQUENCE [LARGE SCALE GENOMIC DNA]</scope>
    <source>
        <strain evidence="1 2">VAX-SP0-0CM-1</strain>
    </source>
</reference>
<protein>
    <submittedName>
        <fullName evidence="1">Uncharacterized protein</fullName>
    </submittedName>
</protein>
<organism evidence="1 2">
    <name type="scientific">Shewanella vaxholmensis</name>
    <dbReference type="NCBI Taxonomy" id="3063535"/>
    <lineage>
        <taxon>Bacteria</taxon>
        <taxon>Pseudomonadati</taxon>
        <taxon>Pseudomonadota</taxon>
        <taxon>Gammaproteobacteria</taxon>
        <taxon>Alteromonadales</taxon>
        <taxon>Shewanellaceae</taxon>
        <taxon>Shewanella</taxon>
    </lineage>
</organism>
<evidence type="ECO:0000313" key="1">
    <source>
        <dbReference type="EMBL" id="MEM6249255.1"/>
    </source>
</evidence>
<comment type="caution">
    <text evidence="1">The sequence shown here is derived from an EMBL/GenBank/DDBJ whole genome shotgun (WGS) entry which is preliminary data.</text>
</comment>
<accession>A0ABU9USL6</accession>
<sequence>MAWMQKQGHRWDHSTRLICRYQRLSTRFELIVESEIRDVNVPADADITVSTQAQSSRVNQADSTVTPVIAGAWSQLVLRKHLYYLPQKIDFEISNQTYRVHIWPLFLWRTRIICLATGRVVVSECLDVRRRRSLIRWLYASFIGLLRVLS</sequence>